<dbReference type="GO" id="GO:0006679">
    <property type="term" value="P:glucosylceramide biosynthetic process"/>
    <property type="evidence" value="ECO:0007669"/>
    <property type="project" value="TreeGrafter"/>
</dbReference>
<keyword evidence="10 15" id="KW-1133">Transmembrane helix</keyword>
<protein>
    <recommendedName>
        <fullName evidence="6">Ceramide glucosyltransferase</fullName>
        <ecNumber evidence="5">2.4.1.80</ecNumber>
    </recommendedName>
    <alternativeName>
        <fullName evidence="13">Glucosylceramide synthase</fullName>
    </alternativeName>
    <alternativeName>
        <fullName evidence="14">UDP-glucose ceramide glucosyltransferase</fullName>
    </alternativeName>
    <alternativeName>
        <fullName evidence="12">UDP-glucose:N-acylsphingosine D-glucosyltransferase</fullName>
    </alternativeName>
</protein>
<evidence type="ECO:0000256" key="5">
    <source>
        <dbReference type="ARBA" id="ARBA00012699"/>
    </source>
</evidence>
<keyword evidence="8" id="KW-0808">Transferase</keyword>
<organism evidence="16 17">
    <name type="scientific">Neonectria ditissima</name>
    <dbReference type="NCBI Taxonomy" id="78410"/>
    <lineage>
        <taxon>Eukaryota</taxon>
        <taxon>Fungi</taxon>
        <taxon>Dikarya</taxon>
        <taxon>Ascomycota</taxon>
        <taxon>Pezizomycotina</taxon>
        <taxon>Sordariomycetes</taxon>
        <taxon>Hypocreomycetidae</taxon>
        <taxon>Hypocreales</taxon>
        <taxon>Nectriaceae</taxon>
        <taxon>Neonectria</taxon>
    </lineage>
</organism>
<comment type="pathway">
    <text evidence="3">Sphingolipid metabolism.</text>
</comment>
<evidence type="ECO:0000313" key="16">
    <source>
        <dbReference type="EMBL" id="KPM35857.1"/>
    </source>
</evidence>
<dbReference type="Gene3D" id="3.90.550.10">
    <property type="entry name" value="Spore Coat Polysaccharide Biosynthesis Protein SpsA, Chain A"/>
    <property type="match status" value="1"/>
</dbReference>
<evidence type="ECO:0000256" key="11">
    <source>
        <dbReference type="ARBA" id="ARBA00023136"/>
    </source>
</evidence>
<dbReference type="UniPathway" id="UPA00222"/>
<dbReference type="InterPro" id="IPR025993">
    <property type="entry name" value="Ceramide_glucosylTrfase"/>
</dbReference>
<evidence type="ECO:0000256" key="9">
    <source>
        <dbReference type="ARBA" id="ARBA00022692"/>
    </source>
</evidence>
<dbReference type="Proteomes" id="UP000050424">
    <property type="component" value="Unassembled WGS sequence"/>
</dbReference>
<name>A0A0P7B329_9HYPO</name>
<accession>A0A0P7B329</accession>
<proteinExistence type="inferred from homology"/>
<dbReference type="EMBL" id="LKCW01000229">
    <property type="protein sequence ID" value="KPM35857.1"/>
    <property type="molecule type" value="Genomic_DNA"/>
</dbReference>
<evidence type="ECO:0000256" key="8">
    <source>
        <dbReference type="ARBA" id="ARBA00022679"/>
    </source>
</evidence>
<dbReference type="EC" id="2.4.1.80" evidence="5"/>
<evidence type="ECO:0000256" key="15">
    <source>
        <dbReference type="SAM" id="Phobius"/>
    </source>
</evidence>
<keyword evidence="7" id="KW-0328">Glycosyltransferase</keyword>
<evidence type="ECO:0000256" key="4">
    <source>
        <dbReference type="ARBA" id="ARBA00006739"/>
    </source>
</evidence>
<keyword evidence="9 15" id="KW-0812">Transmembrane</keyword>
<evidence type="ECO:0000313" key="17">
    <source>
        <dbReference type="Proteomes" id="UP000050424"/>
    </source>
</evidence>
<comment type="caution">
    <text evidence="16">The sequence shown here is derived from an EMBL/GenBank/DDBJ whole genome shotgun (WGS) entry which is preliminary data.</text>
</comment>
<evidence type="ECO:0000256" key="10">
    <source>
        <dbReference type="ARBA" id="ARBA00022989"/>
    </source>
</evidence>
<comment type="pathway">
    <text evidence="2">Lipid metabolism; sphingolipid metabolism.</text>
</comment>
<evidence type="ECO:0000256" key="1">
    <source>
        <dbReference type="ARBA" id="ARBA00004141"/>
    </source>
</evidence>
<gene>
    <name evidence="16" type="ORF">AK830_g10712</name>
</gene>
<dbReference type="GO" id="GO:0008120">
    <property type="term" value="F:ceramide glucosyltransferase activity"/>
    <property type="evidence" value="ECO:0007669"/>
    <property type="project" value="UniProtKB-EC"/>
</dbReference>
<evidence type="ECO:0000256" key="12">
    <source>
        <dbReference type="ARBA" id="ARBA00031017"/>
    </source>
</evidence>
<comment type="similarity">
    <text evidence="4">Belongs to the glycosyltransferase 2 family.</text>
</comment>
<dbReference type="SUPFAM" id="SSF53448">
    <property type="entry name" value="Nucleotide-diphospho-sugar transferases"/>
    <property type="match status" value="1"/>
</dbReference>
<dbReference type="OrthoDB" id="1483400at2759"/>
<keyword evidence="11 15" id="KW-0472">Membrane</keyword>
<feature type="transmembrane region" description="Helical" evidence="15">
    <location>
        <begin position="334"/>
        <end position="354"/>
    </location>
</feature>
<feature type="transmembrane region" description="Helical" evidence="15">
    <location>
        <begin position="409"/>
        <end position="429"/>
    </location>
</feature>
<sequence>MATFTESVAWVCLTWSFFVVLVESIGIRAILRNFKRPLPPPVSPSLRQNAPHVTIIRPVKGIEPQLYECIASSFRLDYPPEKLSIRLCVDDRSDSAYPILQKIVEDFPAFDARVLVESEDPVLHGENGDADSLGPNPKIRNISRAYREAKGDIIWIADCNVWVASGALGRMVDKLMGYRVGGSSARPYKFVHQMPVVVDLTNFASPPSGDSQALLTSNSEEGLALDPTLAHSGTLAKAWSHGGGRLDEMFMSTTHAKFYGAINAVGVAPCVVGKSNMFRKSQLDQITNPAENPNLPKNRNRPLGVDFFSHNICEDHLIGELFWQSKITGYRNHGIIWGDLVFQPMSGMSVVAYAARRARWLRARKFTVMAATLVEPGVESFLCCAYFSFAATTLPFFEKSLGVSQTWSTMGLIWLICVTTWMLGDWTMFRRLHSGLTMLNDTNTPYFAKGASNRGGIPARPFAEWLPAWLGREALALPIWVWAVVLGRTVHWRGKSFRVRLDATVYEVTEAKRSRSMHTPELERASSRNKHRVD</sequence>
<evidence type="ECO:0000256" key="7">
    <source>
        <dbReference type="ARBA" id="ARBA00022676"/>
    </source>
</evidence>
<evidence type="ECO:0000256" key="14">
    <source>
        <dbReference type="ARBA" id="ARBA00032575"/>
    </source>
</evidence>
<evidence type="ECO:0000256" key="3">
    <source>
        <dbReference type="ARBA" id="ARBA00004991"/>
    </source>
</evidence>
<evidence type="ECO:0000256" key="2">
    <source>
        <dbReference type="ARBA" id="ARBA00004760"/>
    </source>
</evidence>
<dbReference type="PANTHER" id="PTHR12726:SF0">
    <property type="entry name" value="CERAMIDE GLUCOSYLTRANSFERASE"/>
    <property type="match status" value="1"/>
</dbReference>
<dbReference type="GO" id="GO:0016020">
    <property type="term" value="C:membrane"/>
    <property type="evidence" value="ECO:0007669"/>
    <property type="project" value="UniProtKB-SubCell"/>
</dbReference>
<dbReference type="AlphaFoldDB" id="A0A0P7B329"/>
<dbReference type="InterPro" id="IPR029044">
    <property type="entry name" value="Nucleotide-diphossugar_trans"/>
</dbReference>
<evidence type="ECO:0000256" key="6">
    <source>
        <dbReference type="ARBA" id="ARBA00019988"/>
    </source>
</evidence>
<dbReference type="STRING" id="78410.A0A0P7B329"/>
<dbReference type="Pfam" id="PF13506">
    <property type="entry name" value="Glyco_transf_21"/>
    <property type="match status" value="1"/>
</dbReference>
<dbReference type="PANTHER" id="PTHR12726">
    <property type="entry name" value="CERAMIDE GLUCOSYLTRANSFERASE"/>
    <property type="match status" value="1"/>
</dbReference>
<feature type="transmembrane region" description="Helical" evidence="15">
    <location>
        <begin position="366"/>
        <end position="389"/>
    </location>
</feature>
<evidence type="ECO:0000256" key="13">
    <source>
        <dbReference type="ARBA" id="ARBA00031543"/>
    </source>
</evidence>
<comment type="subcellular location">
    <subcellularLocation>
        <location evidence="1">Membrane</location>
        <topology evidence="1">Multi-pass membrane protein</topology>
    </subcellularLocation>
</comment>
<keyword evidence="17" id="KW-1185">Reference proteome</keyword>
<reference evidence="16 17" key="1">
    <citation type="submission" date="2015-09" db="EMBL/GenBank/DDBJ databases">
        <title>Draft genome of a European isolate of the apple canker pathogen Neonectria ditissima.</title>
        <authorList>
            <person name="Gomez-Cortecero A."/>
            <person name="Harrison R.J."/>
            <person name="Armitage A.D."/>
        </authorList>
    </citation>
    <scope>NUCLEOTIDE SEQUENCE [LARGE SCALE GENOMIC DNA]</scope>
    <source>
        <strain evidence="16 17">R09/05</strain>
    </source>
</reference>